<comment type="similarity">
    <text evidence="1 3">Belongs to the pseudouridine synthase RsuA family.</text>
</comment>
<dbReference type="NCBIfam" id="TIGR00093">
    <property type="entry name" value="pseudouridine synthase"/>
    <property type="match status" value="1"/>
</dbReference>
<name>A0ABX0L225_9NEIS</name>
<dbReference type="Proteomes" id="UP000712570">
    <property type="component" value="Unassembled WGS sequence"/>
</dbReference>
<sequence length="207" mass="22868">MPQLILLNKPYGVICQFSPSPPHASLADFVPIKDVYPAGRLDTDSEGLLLLTDSGSLQAKIADPKHKLPKTYWVQVEGSPSLSDLQPLLTGVDLGDFITQPAQVRIIEEPSGLWPRVPPVRFRASVPTTWLEIIIREGKNRQVRRMTAKVGFPTLRLVRYAIGEWSLDGLSPGAWKAETVDAPRLVKPGALPAKPKQRGRRGPNKTR</sequence>
<dbReference type="Gene3D" id="3.30.70.1560">
    <property type="entry name" value="Alpha-L RNA-binding motif"/>
    <property type="match status" value="1"/>
</dbReference>
<gene>
    <name evidence="6" type="ORF">HA050_19755</name>
</gene>
<dbReference type="EMBL" id="JAAOLX010000013">
    <property type="protein sequence ID" value="NHQ88339.1"/>
    <property type="molecule type" value="Genomic_DNA"/>
</dbReference>
<evidence type="ECO:0000259" key="5">
    <source>
        <dbReference type="Pfam" id="PF00849"/>
    </source>
</evidence>
<evidence type="ECO:0000256" key="2">
    <source>
        <dbReference type="ARBA" id="ARBA00023235"/>
    </source>
</evidence>
<dbReference type="PROSITE" id="PS01149">
    <property type="entry name" value="PSI_RSU"/>
    <property type="match status" value="1"/>
</dbReference>
<feature type="domain" description="Pseudouridine synthase RsuA/RluA-like" evidence="5">
    <location>
        <begin position="3"/>
        <end position="148"/>
    </location>
</feature>
<evidence type="ECO:0000256" key="1">
    <source>
        <dbReference type="ARBA" id="ARBA00008348"/>
    </source>
</evidence>
<organism evidence="6 7">
    <name type="scientific">Iodobacter violaceini</name>
    <dbReference type="NCBI Taxonomy" id="3044271"/>
    <lineage>
        <taxon>Bacteria</taxon>
        <taxon>Pseudomonadati</taxon>
        <taxon>Pseudomonadota</taxon>
        <taxon>Betaproteobacteria</taxon>
        <taxon>Neisseriales</taxon>
        <taxon>Chitinibacteraceae</taxon>
        <taxon>Iodobacter</taxon>
    </lineage>
</organism>
<dbReference type="Pfam" id="PF00849">
    <property type="entry name" value="PseudoU_synth_2"/>
    <property type="match status" value="1"/>
</dbReference>
<reference evidence="6 7" key="1">
    <citation type="submission" date="2020-03" db="EMBL/GenBank/DDBJ databases">
        <title>Draft genome sequence of environmentally isolated violet-colored cultures.</title>
        <authorList>
            <person name="Wilson H.S."/>
        </authorList>
    </citation>
    <scope>NUCLEOTIDE SEQUENCE [LARGE SCALE GENOMIC DNA]</scope>
    <source>
        <strain evidence="6 7">HSC-16F04</strain>
    </source>
</reference>
<dbReference type="InterPro" id="IPR020103">
    <property type="entry name" value="PsdUridine_synth_cat_dom_sf"/>
</dbReference>
<evidence type="ECO:0000313" key="7">
    <source>
        <dbReference type="Proteomes" id="UP000712570"/>
    </source>
</evidence>
<protein>
    <recommendedName>
        <fullName evidence="3">Pseudouridine synthase</fullName>
        <ecNumber evidence="3">5.4.99.-</ecNumber>
    </recommendedName>
</protein>
<dbReference type="InterPro" id="IPR006145">
    <property type="entry name" value="PsdUridine_synth_RsuA/RluA"/>
</dbReference>
<dbReference type="InterPro" id="IPR050343">
    <property type="entry name" value="RsuA_PseudoU_synthase"/>
</dbReference>
<dbReference type="InterPro" id="IPR020094">
    <property type="entry name" value="TruA/RsuA/RluB/E/F_N"/>
</dbReference>
<evidence type="ECO:0000313" key="6">
    <source>
        <dbReference type="EMBL" id="NHQ88339.1"/>
    </source>
</evidence>
<comment type="caution">
    <text evidence="6">The sequence shown here is derived from an EMBL/GenBank/DDBJ whole genome shotgun (WGS) entry which is preliminary data.</text>
</comment>
<keyword evidence="7" id="KW-1185">Reference proteome</keyword>
<dbReference type="InterPro" id="IPR042092">
    <property type="entry name" value="PsdUridine_s_RsuA/RluB/E/F_cat"/>
</dbReference>
<dbReference type="Gene3D" id="3.30.70.580">
    <property type="entry name" value="Pseudouridine synthase I, catalytic domain, N-terminal subdomain"/>
    <property type="match status" value="1"/>
</dbReference>
<feature type="compositionally biased region" description="Basic residues" evidence="4">
    <location>
        <begin position="195"/>
        <end position="207"/>
    </location>
</feature>
<evidence type="ECO:0000256" key="3">
    <source>
        <dbReference type="RuleBase" id="RU003887"/>
    </source>
</evidence>
<proteinExistence type="inferred from homology"/>
<dbReference type="RefSeq" id="WP_166829977.1">
    <property type="nucleotide sequence ID" value="NZ_JAAOLX010000013.1"/>
</dbReference>
<dbReference type="PANTHER" id="PTHR47683:SF2">
    <property type="entry name" value="RNA-BINDING S4 DOMAIN-CONTAINING PROTEIN"/>
    <property type="match status" value="1"/>
</dbReference>
<dbReference type="EC" id="5.4.99.-" evidence="3"/>
<evidence type="ECO:0000256" key="4">
    <source>
        <dbReference type="SAM" id="MobiDB-lite"/>
    </source>
</evidence>
<dbReference type="InterPro" id="IPR018496">
    <property type="entry name" value="PsdUridine_synth_RsuA/RluB_CS"/>
</dbReference>
<dbReference type="SUPFAM" id="SSF55120">
    <property type="entry name" value="Pseudouridine synthase"/>
    <property type="match status" value="1"/>
</dbReference>
<dbReference type="InterPro" id="IPR000748">
    <property type="entry name" value="PsdUridine_synth_RsuA/RluB/E/F"/>
</dbReference>
<accession>A0ABX0L225</accession>
<dbReference type="PANTHER" id="PTHR47683">
    <property type="entry name" value="PSEUDOURIDINE SYNTHASE FAMILY PROTEIN-RELATED"/>
    <property type="match status" value="1"/>
</dbReference>
<feature type="region of interest" description="Disordered" evidence="4">
    <location>
        <begin position="186"/>
        <end position="207"/>
    </location>
</feature>
<keyword evidence="2 3" id="KW-0413">Isomerase</keyword>